<feature type="region of interest" description="Disordered" evidence="1">
    <location>
        <begin position="56"/>
        <end position="133"/>
    </location>
</feature>
<proteinExistence type="predicted"/>
<feature type="region of interest" description="Disordered" evidence="1">
    <location>
        <begin position="1"/>
        <end position="42"/>
    </location>
</feature>
<feature type="compositionally biased region" description="Low complexity" evidence="1">
    <location>
        <begin position="19"/>
        <end position="29"/>
    </location>
</feature>
<feature type="compositionally biased region" description="Basic residues" evidence="1">
    <location>
        <begin position="30"/>
        <end position="41"/>
    </location>
</feature>
<dbReference type="EMBL" id="JAAVJD010000281">
    <property type="protein sequence ID" value="NJQ08319.1"/>
    <property type="molecule type" value="Genomic_DNA"/>
</dbReference>
<feature type="compositionally biased region" description="Acidic residues" evidence="1">
    <location>
        <begin position="62"/>
        <end position="89"/>
    </location>
</feature>
<accession>A0A7X6D509</accession>
<dbReference type="RefSeq" id="WP_167974099.1">
    <property type="nucleotide sequence ID" value="NZ_BHZG01000633.1"/>
</dbReference>
<feature type="compositionally biased region" description="Basic and acidic residues" evidence="1">
    <location>
        <begin position="7"/>
        <end position="17"/>
    </location>
</feature>
<organism evidence="3 4">
    <name type="scientific">Streptomyces lonarensis</name>
    <dbReference type="NCBI Taxonomy" id="700599"/>
    <lineage>
        <taxon>Bacteria</taxon>
        <taxon>Bacillati</taxon>
        <taxon>Actinomycetota</taxon>
        <taxon>Actinomycetes</taxon>
        <taxon>Kitasatosporales</taxon>
        <taxon>Streptomycetaceae</taxon>
        <taxon>Streptomyces</taxon>
    </lineage>
</organism>
<evidence type="ECO:0000256" key="1">
    <source>
        <dbReference type="SAM" id="MobiDB-lite"/>
    </source>
</evidence>
<dbReference type="InterPro" id="IPR025326">
    <property type="entry name" value="DUF4232"/>
</dbReference>
<comment type="caution">
    <text evidence="3">The sequence shown here is derived from an EMBL/GenBank/DDBJ whole genome shotgun (WGS) entry which is preliminary data.</text>
</comment>
<keyword evidence="4" id="KW-1185">Reference proteome</keyword>
<name>A0A7X6D509_9ACTN</name>
<evidence type="ECO:0000259" key="2">
    <source>
        <dbReference type="Pfam" id="PF14016"/>
    </source>
</evidence>
<evidence type="ECO:0000313" key="4">
    <source>
        <dbReference type="Proteomes" id="UP000578686"/>
    </source>
</evidence>
<dbReference type="AlphaFoldDB" id="A0A7X6D509"/>
<sequence>MDNGTEAPKRGTSDQSHHAAAVEAVAATGRSRRGASRRRPRGVLAVAAVAVLALTASACGSGDDDNDGGTDQETTEPDTDIQPDPDVEEPGLTGGTDDLGGDEPREGAEGGAFDPCSGETLEAFLTGPEDDGSERTVHTLEIMNLGAETCQLAGFPTVTPFDAEGNPIGEPATEEDQPIGPLALDPDGGVTYELRTVDEDAATGECGDPAAELEIVAPGESEGFTIATDAGDSTPPVVCDDLFEIGVADR</sequence>
<evidence type="ECO:0000313" key="3">
    <source>
        <dbReference type="EMBL" id="NJQ08319.1"/>
    </source>
</evidence>
<reference evidence="3 4" key="1">
    <citation type="submission" date="2020-03" db="EMBL/GenBank/DDBJ databases">
        <title>Draft genome of Streptomyces sp. ventii, isolated from the Axial Seamount in the Pacific Ocean, and resequencing of the two type strains Streptomyces lonarensis strain NCL 716 and Streptomyces bohaiensis strain 11A07.</title>
        <authorList>
            <person name="Loughran R.M."/>
            <person name="Pfannmuller K.M."/>
            <person name="Wasson B.J."/>
            <person name="Deadmond M.C."/>
            <person name="Paddock B.E."/>
            <person name="Koyack M.J."/>
            <person name="Gallegos D.A."/>
            <person name="Mitchell E.A."/>
            <person name="Ushijima B."/>
            <person name="Saw J.H."/>
            <person name="Mcphail K.L."/>
            <person name="Videau P."/>
        </authorList>
    </citation>
    <scope>NUCLEOTIDE SEQUENCE [LARGE SCALE GENOMIC DNA]</scope>
    <source>
        <strain evidence="3 4">NCL716</strain>
    </source>
</reference>
<dbReference type="Proteomes" id="UP000578686">
    <property type="component" value="Unassembled WGS sequence"/>
</dbReference>
<dbReference type="Pfam" id="PF14016">
    <property type="entry name" value="DUF4232"/>
    <property type="match status" value="1"/>
</dbReference>
<feature type="domain" description="DUF4232" evidence="2">
    <location>
        <begin position="116"/>
        <end position="241"/>
    </location>
</feature>
<gene>
    <name evidence="3" type="ORF">HCN56_22735</name>
</gene>
<protein>
    <submittedName>
        <fullName evidence="3">DUF4232 domain-containing protein</fullName>
    </submittedName>
</protein>